<dbReference type="GO" id="GO:0005768">
    <property type="term" value="C:endosome"/>
    <property type="evidence" value="ECO:0007669"/>
    <property type="project" value="TreeGrafter"/>
</dbReference>
<dbReference type="Pfam" id="PF03097">
    <property type="entry name" value="BRO1"/>
    <property type="match status" value="1"/>
</dbReference>
<feature type="compositionally biased region" description="Low complexity" evidence="6">
    <location>
        <begin position="834"/>
        <end position="849"/>
    </location>
</feature>
<dbReference type="InterPro" id="IPR036259">
    <property type="entry name" value="MFS_trans_sf"/>
</dbReference>
<evidence type="ECO:0000256" key="3">
    <source>
        <dbReference type="ARBA" id="ARBA00022989"/>
    </source>
</evidence>
<feature type="transmembrane region" description="Helical" evidence="7">
    <location>
        <begin position="1219"/>
        <end position="1236"/>
    </location>
</feature>
<dbReference type="GO" id="GO:0000281">
    <property type="term" value="P:mitotic cytokinesis"/>
    <property type="evidence" value="ECO:0007669"/>
    <property type="project" value="TreeGrafter"/>
</dbReference>
<dbReference type="PROSITE" id="PS50850">
    <property type="entry name" value="MFS"/>
    <property type="match status" value="1"/>
</dbReference>
<feature type="transmembrane region" description="Helical" evidence="7">
    <location>
        <begin position="1332"/>
        <end position="1353"/>
    </location>
</feature>
<reference evidence="10" key="2">
    <citation type="submission" date="2020-05" db="UniProtKB">
        <authorList>
            <consortium name="EnsemblMetazoa"/>
        </authorList>
    </citation>
    <scope>IDENTIFICATION</scope>
    <source>
        <strain evidence="10">Indian</strain>
    </source>
</reference>
<sequence length="1392" mass="152744">MGLLSVPLKKPSEVDLAKPLKTLVQSNYRNLAPEQLNVINEAIAELNQLRNTAVWKVFDKQESGLEINYRYYDQLTALESKIPVQELQVPFKWKDAFDKGSIFGGRISLTLTSIGYERTCVLFNLAALQSAVASNQSIDNDEGLKQAAKLFQQSASIFTFLKTLASATIQGEPTPDLSQDSLTALGNLMLAQAQEMFVIKAIKDNMKDLIVAKLCAQCEELYSESLRAMQRDSVRALWDKEWIPQVAGRQAAMHALTMLYHSKVSQANKAFGEEISRLQKAVELFKTAQSRSSNPTLFQEYAQRAQKSLADAKKDNDFIYNEIIPDVNNLPSPGKAQLAKVLPMATHLSEEFRDLFTALVPVAVNQALAACEGRKTELVNGEIMRLREATTALNGLLSSLNLPAIVEVTATGESMPPSLQEKATAVREKGGIGKLKELIERLPELFTRNKEILDEAFRMLDEERDSDNQLRAQFKDRWTRTPSDKLSATFRANGEKYRTIINNATAADKVIREKFATHKHGLELLSMATDQLAKEIPSAGAGASSEASNSSAAQALRALMESVETLKAERECIESELKTLTIDLKERFLGALATEGVINEPAISLSEIGKLIGPLQEQVGETLARQQVLSTEIREAHERFVSESGVSTDQRDRTLSELAAAYDVFTELQGYLQEGETFYNGLTEILLVFQSKISDYCFARKTEKEELMKDLTHESSRQAVPATPIIPTHHTSTTATNDLGSSSASAAPSSSAPPPQAAAPAAHAPYPQQMQGIPMAAAYGGNMAAMAGGGGGFTGYAPPPMPQGFNPYGTLPYPSAYTGFPPATMVPPPYYGTYPGAYGHQQQQQQQQQPPQPGAPNPNNPMGCQLFLAAKPNHWCKVPEFDGLDGQLSETLKNISSPQLPHFDGSIAYSKCSMYSRNYSEIAALFRNSQLAGENGSLGQVPPPNGITACRHGWTYDQSIFSSTVVTEWNLVCDRDFDTTTALMVFGVAGLIGNLGFGYMQDYWGRKLSFFLCLVVQVTAGAVGAAMWSYGSWLVTRIVVGLTVPAILSSPYMLAIELVEPRRRNFCTIISNIAYSVGLVLLSVIVYYERDWRSLSIAVSVPLLVLFLFYTLIPESPRWLAARGKYIQAKRILLKMARVNGKTIDDGYRQLLDERIKALSLEDAPDPDAAHTNEIGLRHLFAKPQMRRKTTFVAFIWLTNTSVYVGLSYYAPALGGDEIFNFFLAGLVELPTYIVLWPSLNLFGRRGVLFTTMVIGGLACALTIVPQGRTTTLILYCIGKMGVSSAFVVVPLTASEIYPTVVRGLGMSFCSVVGMLGPIVIPLMNYTGKENVAIPLVIMGLALTAGGIASLFLPETKNMPLPQTLADGERITLTNPFQDPFYRRKRARTAKQ</sequence>
<feature type="transmembrane region" description="Helical" evidence="7">
    <location>
        <begin position="1248"/>
        <end position="1267"/>
    </location>
</feature>
<dbReference type="SMART" id="SM01041">
    <property type="entry name" value="BRO1"/>
    <property type="match status" value="1"/>
</dbReference>
<feature type="region of interest" description="Disordered" evidence="6">
    <location>
        <begin position="711"/>
        <end position="764"/>
    </location>
</feature>
<keyword evidence="11" id="KW-1185">Reference proteome</keyword>
<evidence type="ECO:0000256" key="2">
    <source>
        <dbReference type="ARBA" id="ARBA00022692"/>
    </source>
</evidence>
<comment type="subcellular location">
    <subcellularLocation>
        <location evidence="1">Membrane</location>
        <topology evidence="1">Multi-pass membrane protein</topology>
    </subcellularLocation>
</comment>
<name>A0A182Y0Z9_ANOST</name>
<organism evidence="10 11">
    <name type="scientific">Anopheles stephensi</name>
    <name type="common">Indo-Pakistan malaria mosquito</name>
    <dbReference type="NCBI Taxonomy" id="30069"/>
    <lineage>
        <taxon>Eukaryota</taxon>
        <taxon>Metazoa</taxon>
        <taxon>Ecdysozoa</taxon>
        <taxon>Arthropoda</taxon>
        <taxon>Hexapoda</taxon>
        <taxon>Insecta</taxon>
        <taxon>Pterygota</taxon>
        <taxon>Neoptera</taxon>
        <taxon>Endopterygota</taxon>
        <taxon>Diptera</taxon>
        <taxon>Nematocera</taxon>
        <taxon>Culicoidea</taxon>
        <taxon>Culicidae</taxon>
        <taxon>Anophelinae</taxon>
        <taxon>Anopheles</taxon>
    </lineage>
</organism>
<dbReference type="VEuPathDB" id="VectorBase:ASTEI02135"/>
<keyword evidence="4 7" id="KW-0472">Membrane</keyword>
<dbReference type="Gene3D" id="1.20.120.560">
    <property type="entry name" value="alix/aip1 in complex with the ypdl late domain"/>
    <property type="match status" value="1"/>
</dbReference>
<dbReference type="InterPro" id="IPR025304">
    <property type="entry name" value="ALIX_V_dom"/>
</dbReference>
<dbReference type="EnsemblMetazoa" id="ASTEI02135-RA">
    <property type="protein sequence ID" value="ASTEI02135-PA"/>
    <property type="gene ID" value="ASTEI02135"/>
</dbReference>
<dbReference type="InterPro" id="IPR038499">
    <property type="entry name" value="BRO1_sf"/>
</dbReference>
<dbReference type="PROSITE" id="PS51180">
    <property type="entry name" value="BRO1"/>
    <property type="match status" value="1"/>
</dbReference>
<dbReference type="Proteomes" id="UP000076408">
    <property type="component" value="Unassembled WGS sequence"/>
</dbReference>
<dbReference type="VEuPathDB" id="VectorBase:ASTEI20_036983"/>
<accession>A0A182Y0Z9</accession>
<feature type="compositionally biased region" description="Low complexity" evidence="6">
    <location>
        <begin position="722"/>
        <end position="750"/>
    </location>
</feature>
<protein>
    <recommendedName>
        <fullName evidence="12">Major facilitator superfamily (MFS) profile domain-containing protein</fullName>
    </recommendedName>
</protein>
<feature type="transmembrane region" description="Helical" evidence="7">
    <location>
        <begin position="1192"/>
        <end position="1213"/>
    </location>
</feature>
<dbReference type="Gene3D" id="1.20.1250.20">
    <property type="entry name" value="MFS general substrate transporter like domains"/>
    <property type="match status" value="1"/>
</dbReference>
<evidence type="ECO:0000313" key="11">
    <source>
        <dbReference type="Proteomes" id="UP000076408"/>
    </source>
</evidence>
<feature type="transmembrane region" description="Helical" evidence="7">
    <location>
        <begin position="1094"/>
        <end position="1113"/>
    </location>
</feature>
<evidence type="ECO:0000259" key="9">
    <source>
        <dbReference type="PROSITE" id="PS51180"/>
    </source>
</evidence>
<feature type="coiled-coil region" evidence="5">
    <location>
        <begin position="549"/>
        <end position="583"/>
    </location>
</feature>
<dbReference type="InterPro" id="IPR004328">
    <property type="entry name" value="BRO1_dom"/>
</dbReference>
<evidence type="ECO:0000256" key="5">
    <source>
        <dbReference type="SAM" id="Coils"/>
    </source>
</evidence>
<dbReference type="InterPro" id="IPR020846">
    <property type="entry name" value="MFS_dom"/>
</dbReference>
<feature type="transmembrane region" description="Helical" evidence="7">
    <location>
        <begin position="1034"/>
        <end position="1054"/>
    </location>
</feature>
<feature type="compositionally biased region" description="Pro residues" evidence="6">
    <location>
        <begin position="850"/>
        <end position="859"/>
    </location>
</feature>
<reference evidence="11" key="1">
    <citation type="journal article" date="2014" name="Genome Biol.">
        <title>Genome analysis of a major urban malaria vector mosquito, Anopheles stephensi.</title>
        <authorList>
            <person name="Jiang X."/>
            <person name="Peery A."/>
            <person name="Hall A.B."/>
            <person name="Sharma A."/>
            <person name="Chen X.G."/>
            <person name="Waterhouse R.M."/>
            <person name="Komissarov A."/>
            <person name="Riehle M.M."/>
            <person name="Shouche Y."/>
            <person name="Sharakhova M.V."/>
            <person name="Lawson D."/>
            <person name="Pakpour N."/>
            <person name="Arensburger P."/>
            <person name="Davidson V.L."/>
            <person name="Eiglmeier K."/>
            <person name="Emrich S."/>
            <person name="George P."/>
            <person name="Kennedy R.C."/>
            <person name="Mane S.P."/>
            <person name="Maslen G."/>
            <person name="Oringanje C."/>
            <person name="Qi Y."/>
            <person name="Settlage R."/>
            <person name="Tojo M."/>
            <person name="Tubio J.M."/>
            <person name="Unger M.F."/>
            <person name="Wang B."/>
            <person name="Vernick K.D."/>
            <person name="Ribeiro J.M."/>
            <person name="James A.A."/>
            <person name="Michel K."/>
            <person name="Riehle M.A."/>
            <person name="Luckhart S."/>
            <person name="Sharakhov I.V."/>
            <person name="Tu Z."/>
        </authorList>
    </citation>
    <scope>NUCLEOTIDE SEQUENCE [LARGE SCALE GENOMIC DNA]</scope>
    <source>
        <strain evidence="11">Indian</strain>
    </source>
</reference>
<dbReference type="Pfam" id="PF00083">
    <property type="entry name" value="Sugar_tr"/>
    <property type="match status" value="1"/>
</dbReference>
<evidence type="ECO:0000256" key="4">
    <source>
        <dbReference type="ARBA" id="ARBA00023136"/>
    </source>
</evidence>
<dbReference type="GO" id="GO:0022857">
    <property type="term" value="F:transmembrane transporter activity"/>
    <property type="evidence" value="ECO:0007669"/>
    <property type="project" value="InterPro"/>
</dbReference>
<feature type="domain" description="Major facilitator superfamily (MFS) profile" evidence="8">
    <location>
        <begin position="921"/>
        <end position="1357"/>
    </location>
</feature>
<feature type="transmembrane region" description="Helical" evidence="7">
    <location>
        <begin position="1305"/>
        <end position="1326"/>
    </location>
</feature>
<proteinExistence type="predicted"/>
<feature type="transmembrane region" description="Helical" evidence="7">
    <location>
        <begin position="1008"/>
        <end position="1028"/>
    </location>
</feature>
<dbReference type="FunFam" id="1.25.40.280:FF:000001">
    <property type="entry name" value="programmed cell death 6-interacting protein-like isoform X1"/>
    <property type="match status" value="1"/>
</dbReference>
<dbReference type="Pfam" id="PF13949">
    <property type="entry name" value="ALIX_LYPXL_bnd"/>
    <property type="match status" value="1"/>
</dbReference>
<dbReference type="VEuPathDB" id="VectorBase:ASTEI20_038296"/>
<keyword evidence="5" id="KW-0175">Coiled coil</keyword>
<evidence type="ECO:0000259" key="8">
    <source>
        <dbReference type="PROSITE" id="PS50850"/>
    </source>
</evidence>
<dbReference type="VEuPathDB" id="VectorBase:ASTE010267"/>
<evidence type="ECO:0000313" key="10">
    <source>
        <dbReference type="EnsemblMetazoa" id="ASTEI02135-PA"/>
    </source>
</evidence>
<dbReference type="PANTHER" id="PTHR23030">
    <property type="entry name" value="PCD6 INTERACTING PROTEIN-RELATED"/>
    <property type="match status" value="1"/>
</dbReference>
<keyword evidence="3 7" id="KW-1133">Transmembrane helix</keyword>
<evidence type="ECO:0000256" key="1">
    <source>
        <dbReference type="ARBA" id="ARBA00004141"/>
    </source>
</evidence>
<dbReference type="PANTHER" id="PTHR23030:SF39">
    <property type="entry name" value="PROGRAMMED CELL DEATH 6-INTERACTING PROTEIN"/>
    <property type="match status" value="1"/>
</dbReference>
<dbReference type="SUPFAM" id="SSF103473">
    <property type="entry name" value="MFS general substrate transporter"/>
    <property type="match status" value="1"/>
</dbReference>
<feature type="domain" description="BRO1" evidence="9">
    <location>
        <begin position="2"/>
        <end position="397"/>
    </location>
</feature>
<dbReference type="GO" id="GO:0016020">
    <property type="term" value="C:membrane"/>
    <property type="evidence" value="ECO:0007669"/>
    <property type="project" value="UniProtKB-SubCell"/>
</dbReference>
<feature type="transmembrane region" description="Helical" evidence="7">
    <location>
        <begin position="982"/>
        <end position="1001"/>
    </location>
</feature>
<dbReference type="InterPro" id="IPR005828">
    <property type="entry name" value="MFS_sugar_transport-like"/>
</dbReference>
<evidence type="ECO:0008006" key="12">
    <source>
        <dbReference type="Google" id="ProtNLM"/>
    </source>
</evidence>
<evidence type="ECO:0000256" key="6">
    <source>
        <dbReference type="SAM" id="MobiDB-lite"/>
    </source>
</evidence>
<feature type="transmembrane region" description="Helical" evidence="7">
    <location>
        <begin position="1066"/>
        <end position="1088"/>
    </location>
</feature>
<dbReference type="STRING" id="30069.A0A182Y0Z9"/>
<dbReference type="CDD" id="cd17317">
    <property type="entry name" value="MFS_SLC22"/>
    <property type="match status" value="1"/>
</dbReference>
<feature type="transmembrane region" description="Helical" evidence="7">
    <location>
        <begin position="1273"/>
        <end position="1293"/>
    </location>
</feature>
<dbReference type="CDD" id="cd09235">
    <property type="entry name" value="V_Alix"/>
    <property type="match status" value="1"/>
</dbReference>
<feature type="region of interest" description="Disordered" evidence="6">
    <location>
        <begin position="834"/>
        <end position="862"/>
    </location>
</feature>
<dbReference type="Gene3D" id="1.25.40.280">
    <property type="entry name" value="alix/aip1 like domains"/>
    <property type="match status" value="1"/>
</dbReference>
<evidence type="ECO:0000256" key="7">
    <source>
        <dbReference type="SAM" id="Phobius"/>
    </source>
</evidence>
<keyword evidence="2 7" id="KW-0812">Transmembrane</keyword>
<dbReference type="CDD" id="cd09240">
    <property type="entry name" value="BRO1_Alix"/>
    <property type="match status" value="1"/>
</dbReference>
<dbReference type="Gene3D" id="1.20.140.50">
    <property type="entry name" value="alix/aip1 like domains"/>
    <property type="match status" value="1"/>
</dbReference>